<evidence type="ECO:0000313" key="3">
    <source>
        <dbReference type="Proteomes" id="UP001152622"/>
    </source>
</evidence>
<feature type="compositionally biased region" description="Basic and acidic residues" evidence="1">
    <location>
        <begin position="7"/>
        <end position="23"/>
    </location>
</feature>
<comment type="caution">
    <text evidence="2">The sequence shown here is derived from an EMBL/GenBank/DDBJ whole genome shotgun (WGS) entry which is preliminary data.</text>
</comment>
<keyword evidence="3" id="KW-1185">Reference proteome</keyword>
<proteinExistence type="predicted"/>
<protein>
    <submittedName>
        <fullName evidence="2">Uncharacterized protein</fullName>
    </submittedName>
</protein>
<name>A0A9Q1IQS6_SYNKA</name>
<evidence type="ECO:0000313" key="2">
    <source>
        <dbReference type="EMBL" id="KAJ8348719.1"/>
    </source>
</evidence>
<organism evidence="2 3">
    <name type="scientific">Synaphobranchus kaupii</name>
    <name type="common">Kaup's arrowtooth eel</name>
    <dbReference type="NCBI Taxonomy" id="118154"/>
    <lineage>
        <taxon>Eukaryota</taxon>
        <taxon>Metazoa</taxon>
        <taxon>Chordata</taxon>
        <taxon>Craniata</taxon>
        <taxon>Vertebrata</taxon>
        <taxon>Euteleostomi</taxon>
        <taxon>Actinopterygii</taxon>
        <taxon>Neopterygii</taxon>
        <taxon>Teleostei</taxon>
        <taxon>Anguilliformes</taxon>
        <taxon>Synaphobranchidae</taxon>
        <taxon>Synaphobranchus</taxon>
    </lineage>
</organism>
<sequence>MACGAARRQDDEARAEPRFRDDANAAALSRSARTTRKPLRESLEVQPISGIDEATSDELGRADECDRGDIDSSARNERGSSTVLRGLPLARPNLGFGRSTPPLPRRPFPSPLGTVHPPGQQRPPRPHHQLPSTFRPA</sequence>
<gene>
    <name evidence="2" type="ORF">SKAU_G00273080</name>
</gene>
<dbReference type="EMBL" id="JAINUF010000010">
    <property type="protein sequence ID" value="KAJ8348719.1"/>
    <property type="molecule type" value="Genomic_DNA"/>
</dbReference>
<feature type="compositionally biased region" description="Pro residues" evidence="1">
    <location>
        <begin position="101"/>
        <end position="110"/>
    </location>
</feature>
<dbReference type="AlphaFoldDB" id="A0A9Q1IQS6"/>
<feature type="region of interest" description="Disordered" evidence="1">
    <location>
        <begin position="1"/>
        <end position="137"/>
    </location>
</feature>
<feature type="compositionally biased region" description="Basic and acidic residues" evidence="1">
    <location>
        <begin position="58"/>
        <end position="78"/>
    </location>
</feature>
<reference evidence="2" key="1">
    <citation type="journal article" date="2023" name="Science">
        <title>Genome structures resolve the early diversification of teleost fishes.</title>
        <authorList>
            <person name="Parey E."/>
            <person name="Louis A."/>
            <person name="Montfort J."/>
            <person name="Bouchez O."/>
            <person name="Roques C."/>
            <person name="Iampietro C."/>
            <person name="Lluch J."/>
            <person name="Castinel A."/>
            <person name="Donnadieu C."/>
            <person name="Desvignes T."/>
            <person name="Floi Bucao C."/>
            <person name="Jouanno E."/>
            <person name="Wen M."/>
            <person name="Mejri S."/>
            <person name="Dirks R."/>
            <person name="Jansen H."/>
            <person name="Henkel C."/>
            <person name="Chen W.J."/>
            <person name="Zahm M."/>
            <person name="Cabau C."/>
            <person name="Klopp C."/>
            <person name="Thompson A.W."/>
            <person name="Robinson-Rechavi M."/>
            <person name="Braasch I."/>
            <person name="Lecointre G."/>
            <person name="Bobe J."/>
            <person name="Postlethwait J.H."/>
            <person name="Berthelot C."/>
            <person name="Roest Crollius H."/>
            <person name="Guiguen Y."/>
        </authorList>
    </citation>
    <scope>NUCLEOTIDE SEQUENCE</scope>
    <source>
        <strain evidence="2">WJC10195</strain>
    </source>
</reference>
<accession>A0A9Q1IQS6</accession>
<dbReference type="Proteomes" id="UP001152622">
    <property type="component" value="Chromosome 10"/>
</dbReference>
<evidence type="ECO:0000256" key="1">
    <source>
        <dbReference type="SAM" id="MobiDB-lite"/>
    </source>
</evidence>